<dbReference type="InterPro" id="IPR003795">
    <property type="entry name" value="DUF192"/>
</dbReference>
<reference evidence="2" key="1">
    <citation type="submission" date="2022-10" db="EMBL/GenBank/DDBJ databases">
        <authorList>
            <person name="Koch H."/>
        </authorList>
    </citation>
    <scope>NUCLEOTIDE SEQUENCE</scope>
    <source>
        <strain evidence="2">DNF</strain>
    </source>
</reference>
<dbReference type="Gene3D" id="2.60.120.1140">
    <property type="entry name" value="Protein of unknown function DUF192"/>
    <property type="match status" value="1"/>
</dbReference>
<gene>
    <name evidence="2" type="ORF">DNFV4_04127</name>
</gene>
<dbReference type="InterPro" id="IPR038695">
    <property type="entry name" value="Saro_0823-like_sf"/>
</dbReference>
<dbReference type="EMBL" id="OX365700">
    <property type="protein sequence ID" value="CAI4033685.1"/>
    <property type="molecule type" value="Genomic_DNA"/>
</dbReference>
<evidence type="ECO:0000313" key="3">
    <source>
        <dbReference type="Proteomes" id="UP001179121"/>
    </source>
</evidence>
<dbReference type="PANTHER" id="PTHR37953">
    <property type="entry name" value="UPF0127 PROTEIN MJ1496"/>
    <property type="match status" value="1"/>
</dbReference>
<proteinExistence type="predicted"/>
<keyword evidence="3" id="KW-1185">Reference proteome</keyword>
<keyword evidence="1" id="KW-0812">Transmembrane</keyword>
<name>A0AA86N2S1_9BACT</name>
<feature type="transmembrane region" description="Helical" evidence="1">
    <location>
        <begin position="28"/>
        <end position="45"/>
    </location>
</feature>
<keyword evidence="1" id="KW-0472">Membrane</keyword>
<organism evidence="2 3">
    <name type="scientific">Nitrospira tepida</name>
    <dbReference type="NCBI Taxonomy" id="2973512"/>
    <lineage>
        <taxon>Bacteria</taxon>
        <taxon>Pseudomonadati</taxon>
        <taxon>Nitrospirota</taxon>
        <taxon>Nitrospiria</taxon>
        <taxon>Nitrospirales</taxon>
        <taxon>Nitrospiraceae</taxon>
        <taxon>Nitrospira</taxon>
    </lineage>
</organism>
<protein>
    <recommendedName>
        <fullName evidence="4">DUF192 domain-containing protein</fullName>
    </recommendedName>
</protein>
<dbReference type="Proteomes" id="UP001179121">
    <property type="component" value="Chromosome"/>
</dbReference>
<evidence type="ECO:0000256" key="1">
    <source>
        <dbReference type="SAM" id="Phobius"/>
    </source>
</evidence>
<dbReference type="PANTHER" id="PTHR37953:SF1">
    <property type="entry name" value="UPF0127 PROTEIN MJ1496"/>
    <property type="match status" value="1"/>
</dbReference>
<dbReference type="AlphaFoldDB" id="A0AA86N2S1"/>
<accession>A0AA86N2S1</accession>
<evidence type="ECO:0000313" key="2">
    <source>
        <dbReference type="EMBL" id="CAI4033685.1"/>
    </source>
</evidence>
<evidence type="ECO:0008006" key="4">
    <source>
        <dbReference type="Google" id="ProtNLM"/>
    </source>
</evidence>
<dbReference type="KEGG" id="nti:DNFV4_04127"/>
<keyword evidence="1" id="KW-1133">Transmembrane helix</keyword>
<dbReference type="Pfam" id="PF02643">
    <property type="entry name" value="DUF192"/>
    <property type="match status" value="1"/>
</dbReference>
<sequence>MGLEFVTFIQEVFMGSASETPQPKRQRIVMLILLAILLMSFSLFFSSQKETETILITFPSGRQLEGEVANTPEKLLFGLAFRETLPPNGAMLYIFESSGRHTLWTKAFRFPVDIIWLDESRHVVHLAADVPPCNQDPCPRYGPPPSDARYVLQTKAGFVREEGVTVGTDLKFTLVM</sequence>